<sequence>MPRLRALGRPAAWVAGSGISAVITAVAAMARSGGGLSSPAAWLFLGIACLCTLVIVLDTVFDFVLKSKAAKRERLSEEKYWEAFGKGVAEPENSAHFGSLSDSAARFFSAYRNGTGLTDRTHGSLYGTRSSQTKPDE</sequence>
<accession>A0A939PNW2</accession>
<evidence type="ECO:0000256" key="1">
    <source>
        <dbReference type="SAM" id="Phobius"/>
    </source>
</evidence>
<reference evidence="2" key="1">
    <citation type="submission" date="2021-03" db="EMBL/GenBank/DDBJ databases">
        <authorList>
            <person name="Kanchanasin P."/>
            <person name="Saeng-In P."/>
            <person name="Phongsopitanun W."/>
            <person name="Yuki M."/>
            <person name="Kudo T."/>
            <person name="Ohkuma M."/>
            <person name="Tanasupawat S."/>
        </authorList>
    </citation>
    <scope>NUCLEOTIDE SEQUENCE</scope>
    <source>
        <strain evidence="2">GKU 128</strain>
    </source>
</reference>
<evidence type="ECO:0000313" key="3">
    <source>
        <dbReference type="Proteomes" id="UP000669179"/>
    </source>
</evidence>
<dbReference type="EMBL" id="JAGEOJ010000042">
    <property type="protein sequence ID" value="MBO2455807.1"/>
    <property type="molecule type" value="Genomic_DNA"/>
</dbReference>
<gene>
    <name evidence="2" type="ORF">J4573_52635</name>
</gene>
<protein>
    <submittedName>
        <fullName evidence="2">Uncharacterized protein</fullName>
    </submittedName>
</protein>
<keyword evidence="1" id="KW-1133">Transmembrane helix</keyword>
<keyword evidence="1" id="KW-0812">Transmembrane</keyword>
<organism evidence="2 3">
    <name type="scientific">Actinomadura barringtoniae</name>
    <dbReference type="NCBI Taxonomy" id="1427535"/>
    <lineage>
        <taxon>Bacteria</taxon>
        <taxon>Bacillati</taxon>
        <taxon>Actinomycetota</taxon>
        <taxon>Actinomycetes</taxon>
        <taxon>Streptosporangiales</taxon>
        <taxon>Thermomonosporaceae</taxon>
        <taxon>Actinomadura</taxon>
    </lineage>
</organism>
<dbReference type="AlphaFoldDB" id="A0A939PNW2"/>
<comment type="caution">
    <text evidence="2">The sequence shown here is derived from an EMBL/GenBank/DDBJ whole genome shotgun (WGS) entry which is preliminary data.</text>
</comment>
<name>A0A939PNW2_9ACTN</name>
<feature type="transmembrane region" description="Helical" evidence="1">
    <location>
        <begin position="12"/>
        <end position="30"/>
    </location>
</feature>
<feature type="transmembrane region" description="Helical" evidence="1">
    <location>
        <begin position="42"/>
        <end position="65"/>
    </location>
</feature>
<dbReference type="Proteomes" id="UP000669179">
    <property type="component" value="Unassembled WGS sequence"/>
</dbReference>
<dbReference type="RefSeq" id="WP_208264045.1">
    <property type="nucleotide sequence ID" value="NZ_JAGEOJ010000042.1"/>
</dbReference>
<evidence type="ECO:0000313" key="2">
    <source>
        <dbReference type="EMBL" id="MBO2455807.1"/>
    </source>
</evidence>
<keyword evidence="3" id="KW-1185">Reference proteome</keyword>
<proteinExistence type="predicted"/>
<keyword evidence="1" id="KW-0472">Membrane</keyword>